<sequence>NRSHCLSPARRSPHLALHTQNPRLRGDLRTPLCRRSPPTSAAGRLPLALRVVHLRPSSPSRPPLP</sequence>
<dbReference type="AlphaFoldDB" id="A0A843V3W6"/>
<accession>A0A843V3W6</accession>
<evidence type="ECO:0000313" key="2">
    <source>
        <dbReference type="Proteomes" id="UP000652761"/>
    </source>
</evidence>
<feature type="non-terminal residue" evidence="1">
    <location>
        <position position="1"/>
    </location>
</feature>
<gene>
    <name evidence="1" type="ORF">Taro_021059</name>
</gene>
<reference evidence="1" key="1">
    <citation type="submission" date="2017-07" db="EMBL/GenBank/DDBJ databases">
        <title>Taro Niue Genome Assembly and Annotation.</title>
        <authorList>
            <person name="Atibalentja N."/>
            <person name="Keating K."/>
            <person name="Fields C.J."/>
        </authorList>
    </citation>
    <scope>NUCLEOTIDE SEQUENCE</scope>
    <source>
        <strain evidence="1">Niue_2</strain>
        <tissue evidence="1">Leaf</tissue>
    </source>
</reference>
<dbReference type="EMBL" id="NMUH01001062">
    <property type="protein sequence ID" value="MQL88490.1"/>
    <property type="molecule type" value="Genomic_DNA"/>
</dbReference>
<dbReference type="Proteomes" id="UP000652761">
    <property type="component" value="Unassembled WGS sequence"/>
</dbReference>
<comment type="caution">
    <text evidence="1">The sequence shown here is derived from an EMBL/GenBank/DDBJ whole genome shotgun (WGS) entry which is preliminary data.</text>
</comment>
<organism evidence="1 2">
    <name type="scientific">Colocasia esculenta</name>
    <name type="common">Wild taro</name>
    <name type="synonym">Arum esculentum</name>
    <dbReference type="NCBI Taxonomy" id="4460"/>
    <lineage>
        <taxon>Eukaryota</taxon>
        <taxon>Viridiplantae</taxon>
        <taxon>Streptophyta</taxon>
        <taxon>Embryophyta</taxon>
        <taxon>Tracheophyta</taxon>
        <taxon>Spermatophyta</taxon>
        <taxon>Magnoliopsida</taxon>
        <taxon>Liliopsida</taxon>
        <taxon>Araceae</taxon>
        <taxon>Aroideae</taxon>
        <taxon>Colocasieae</taxon>
        <taxon>Colocasia</taxon>
    </lineage>
</organism>
<protein>
    <submittedName>
        <fullName evidence="1">Uncharacterized protein</fullName>
    </submittedName>
</protein>
<evidence type="ECO:0000313" key="1">
    <source>
        <dbReference type="EMBL" id="MQL88490.1"/>
    </source>
</evidence>
<keyword evidence="2" id="KW-1185">Reference proteome</keyword>
<proteinExistence type="predicted"/>
<name>A0A843V3W6_COLES</name>